<organism evidence="1 2">
    <name type="scientific">Pseudoxanthomonas suwonensis (strain 11-1)</name>
    <dbReference type="NCBI Taxonomy" id="743721"/>
    <lineage>
        <taxon>Bacteria</taxon>
        <taxon>Pseudomonadati</taxon>
        <taxon>Pseudomonadota</taxon>
        <taxon>Gammaproteobacteria</taxon>
        <taxon>Lysobacterales</taxon>
        <taxon>Lysobacteraceae</taxon>
        <taxon>Pseudoxanthomonas</taxon>
    </lineage>
</organism>
<keyword evidence="2" id="KW-1185">Reference proteome</keyword>
<dbReference type="eggNOG" id="ENOG5033W6H">
    <property type="taxonomic scope" value="Bacteria"/>
</dbReference>
<dbReference type="EMBL" id="CP002446">
    <property type="protein sequence ID" value="ADV27460.1"/>
    <property type="molecule type" value="Genomic_DNA"/>
</dbReference>
<name>E6WTG1_PSEUU</name>
<dbReference type="KEGG" id="psu:Psesu_1615"/>
<accession>E6WTG1</accession>
<evidence type="ECO:0000313" key="1">
    <source>
        <dbReference type="EMBL" id="ADV27460.1"/>
    </source>
</evidence>
<dbReference type="Proteomes" id="UP000008632">
    <property type="component" value="Chromosome"/>
</dbReference>
<dbReference type="OrthoDB" id="8903559at2"/>
<gene>
    <name evidence="1" type="ordered locus">Psesu_1615</name>
</gene>
<dbReference type="RefSeq" id="WP_013535288.1">
    <property type="nucleotide sequence ID" value="NC_014924.1"/>
</dbReference>
<sequence length="392" mass="43748">MTITVYLDSADYSLLSEERLDGTQEKLRDALFEFSRRPNLIFAYSGVHISEMAPLRATYTSSASARVGVLSALCKRNALMSTDQLVESEIRALSARSEVRLDIFRPDGSWFPDVGGIAKPSMGLSLMREIKGTIDSLAPNRKARRAARSNVWRGDSLRRKLADKLSTADLDNFLAIYPMRPADALTLNRYVFGLATPEDADNAFFSSLRDPEWMMRWFANHHDELNPIVQWVRRPAEKLLETMEGAIGELKRYRIAGVSQVDELLSIGGWKLAQDELLIKVANRIGAGLGLSQLTTSAEDIDKFCPGLSASVRTAHTSVRNSLLDGSRKLKKSDFVDALHCMYSPYIDVFRADKYTASIVRPLLKNHRTHVCSSLCQVTEVLKVMEAKGVAD</sequence>
<dbReference type="AlphaFoldDB" id="E6WTG1"/>
<evidence type="ECO:0000313" key="2">
    <source>
        <dbReference type="Proteomes" id="UP000008632"/>
    </source>
</evidence>
<reference evidence="1 2" key="1">
    <citation type="submission" date="2011-01" db="EMBL/GenBank/DDBJ databases">
        <title>Complete sequence of Pseudoxanthomonas suwonensis 11-1.</title>
        <authorList>
            <consortium name="US DOE Joint Genome Institute"/>
            <person name="Lucas S."/>
            <person name="Copeland A."/>
            <person name="Lapidus A."/>
            <person name="Cheng J.-F."/>
            <person name="Goodwin L."/>
            <person name="Pitluck S."/>
            <person name="Teshima H."/>
            <person name="Detter J.C."/>
            <person name="Han C."/>
            <person name="Tapia R."/>
            <person name="Land M."/>
            <person name="Hauser L."/>
            <person name="Kyrpides N."/>
            <person name="Ivanova N."/>
            <person name="Ovchinnikova G."/>
            <person name="Siebers A.K."/>
            <person name="Allgaier M."/>
            <person name="Thelen M.P."/>
            <person name="Hugenholtz P."/>
            <person name="Gladden J."/>
            <person name="Woyke T."/>
        </authorList>
    </citation>
    <scope>NUCLEOTIDE SEQUENCE [LARGE SCALE GENOMIC DNA]</scope>
    <source>
        <strain evidence="2">11-1</strain>
    </source>
</reference>
<dbReference type="HOGENOM" id="CLU_703719_0_0_6"/>
<proteinExistence type="predicted"/>
<protein>
    <submittedName>
        <fullName evidence="1">Uncharacterized protein</fullName>
    </submittedName>
</protein>